<organism evidence="1 2">
    <name type="scientific">Penicillium cf. viridicatum</name>
    <dbReference type="NCBI Taxonomy" id="2972119"/>
    <lineage>
        <taxon>Eukaryota</taxon>
        <taxon>Fungi</taxon>
        <taxon>Dikarya</taxon>
        <taxon>Ascomycota</taxon>
        <taxon>Pezizomycotina</taxon>
        <taxon>Eurotiomycetes</taxon>
        <taxon>Eurotiomycetidae</taxon>
        <taxon>Eurotiales</taxon>
        <taxon>Aspergillaceae</taxon>
        <taxon>Penicillium</taxon>
    </lineage>
</organism>
<protein>
    <submittedName>
        <fullName evidence="1">Uncharacterized protein</fullName>
    </submittedName>
</protein>
<sequence length="208" mass="23733">MNPGPWAEYAMTVPWKAARNARKIKTRAIALLKEATLVREPLQRSTTHYTGKRLDERIGSKAANVESVLIRINDGPWAKCIRFHNIDRVVTGCGNCQWNGRAACYDFSQLPLTPETSRGHQRNRSSQSSMEIRVFTHHEKAESGLAATERLEQYVRRMQVEADNFAELVVPDRAFIPRTTADDHQAQFDRILSMVNSIKEQLVTIQRT</sequence>
<comment type="caution">
    <text evidence="1">The sequence shown here is derived from an EMBL/GenBank/DDBJ whole genome shotgun (WGS) entry which is preliminary data.</text>
</comment>
<reference evidence="1" key="2">
    <citation type="journal article" date="2023" name="IMA Fungus">
        <title>Comparative genomic study of the Penicillium genus elucidates a diverse pangenome and 15 lateral gene transfer events.</title>
        <authorList>
            <person name="Petersen C."/>
            <person name="Sorensen T."/>
            <person name="Nielsen M.R."/>
            <person name="Sondergaard T.E."/>
            <person name="Sorensen J.L."/>
            <person name="Fitzpatrick D.A."/>
            <person name="Frisvad J.C."/>
            <person name="Nielsen K.L."/>
        </authorList>
    </citation>
    <scope>NUCLEOTIDE SEQUENCE</scope>
    <source>
        <strain evidence="1">IBT 20477</strain>
    </source>
</reference>
<dbReference type="Proteomes" id="UP001150942">
    <property type="component" value="Unassembled WGS sequence"/>
</dbReference>
<evidence type="ECO:0000313" key="1">
    <source>
        <dbReference type="EMBL" id="KAJ5202294.1"/>
    </source>
</evidence>
<dbReference type="EMBL" id="JAPQKQ010000003">
    <property type="protein sequence ID" value="KAJ5202294.1"/>
    <property type="molecule type" value="Genomic_DNA"/>
</dbReference>
<gene>
    <name evidence="1" type="ORF">N7449_004373</name>
</gene>
<keyword evidence="2" id="KW-1185">Reference proteome</keyword>
<proteinExistence type="predicted"/>
<reference evidence="1" key="1">
    <citation type="submission" date="2022-11" db="EMBL/GenBank/DDBJ databases">
        <authorList>
            <person name="Petersen C."/>
        </authorList>
    </citation>
    <scope>NUCLEOTIDE SEQUENCE</scope>
    <source>
        <strain evidence="1">IBT 20477</strain>
    </source>
</reference>
<evidence type="ECO:0000313" key="2">
    <source>
        <dbReference type="Proteomes" id="UP001150942"/>
    </source>
</evidence>
<name>A0A9W9SXX1_9EURO</name>
<dbReference type="AlphaFoldDB" id="A0A9W9SXX1"/>
<dbReference type="OrthoDB" id="4359659at2759"/>
<accession>A0A9W9SXX1</accession>